<evidence type="ECO:0000256" key="1">
    <source>
        <dbReference type="SAM" id="Phobius"/>
    </source>
</evidence>
<name>A0A212K4K4_9PROT</name>
<reference evidence="2" key="1">
    <citation type="submission" date="2016-04" db="EMBL/GenBank/DDBJ databases">
        <authorList>
            <person name="Evans L.H."/>
            <person name="Alamgir A."/>
            <person name="Owens N."/>
            <person name="Weber N.D."/>
            <person name="Virtaneva K."/>
            <person name="Barbian K."/>
            <person name="Babar A."/>
            <person name="Rosenke K."/>
        </authorList>
    </citation>
    <scope>NUCLEOTIDE SEQUENCE</scope>
    <source>
        <strain evidence="2">86</strain>
    </source>
</reference>
<keyword evidence="1" id="KW-0812">Transmembrane</keyword>
<feature type="transmembrane region" description="Helical" evidence="1">
    <location>
        <begin position="199"/>
        <end position="217"/>
    </location>
</feature>
<feature type="transmembrane region" description="Helical" evidence="1">
    <location>
        <begin position="314"/>
        <end position="331"/>
    </location>
</feature>
<sequence length="351" mass="38556">MLHLPRSKAETVRAALAAWRNAGTLSETEAARLADDIAIIPFDWRRLARYAFWAAVACIVSALASVFADRRLVELLARLFTFGPAQRCLALAAVAAAVYAYAMVRMHRHPETGSRNDALLFLGVLATAGSIANLGLWLDTGSGRYDLLALIAVAVYAGIAIAARSTLVWVFALISFGGWLGAYSGYASGWGAYYLGMNWPLRFVLLGAVLFGAAQGIPSGSRLGRFRRASQSLGLLYLFVSLWLLSIFGDYGDGESWRAARQIELLHWSLLFAAAAGSAIWLGLRRDDAMLRGYGLVFLAINIYTRFFEMFWDQLHKGLFFAILGISLWLLGRRAETLWHLGRKAAPEAEP</sequence>
<keyword evidence="1" id="KW-1133">Transmembrane helix</keyword>
<feature type="transmembrane region" description="Helical" evidence="1">
    <location>
        <begin position="167"/>
        <end position="187"/>
    </location>
</feature>
<dbReference type="EMBL" id="FLUO01000001">
    <property type="protein sequence ID" value="SBW06548.1"/>
    <property type="molecule type" value="Genomic_DNA"/>
</dbReference>
<feature type="transmembrane region" description="Helical" evidence="1">
    <location>
        <begin position="118"/>
        <end position="138"/>
    </location>
</feature>
<proteinExistence type="predicted"/>
<evidence type="ECO:0000313" key="2">
    <source>
        <dbReference type="EMBL" id="SBW06548.1"/>
    </source>
</evidence>
<feature type="transmembrane region" description="Helical" evidence="1">
    <location>
        <begin position="291"/>
        <end position="308"/>
    </location>
</feature>
<feature type="transmembrane region" description="Helical" evidence="1">
    <location>
        <begin position="144"/>
        <end position="162"/>
    </location>
</feature>
<organism evidence="2">
    <name type="scientific">uncultured Alphaproteobacteria bacterium</name>
    <dbReference type="NCBI Taxonomy" id="91750"/>
    <lineage>
        <taxon>Bacteria</taxon>
        <taxon>Pseudomonadati</taxon>
        <taxon>Pseudomonadota</taxon>
        <taxon>Alphaproteobacteria</taxon>
        <taxon>environmental samples</taxon>
    </lineage>
</organism>
<evidence type="ECO:0008006" key="3">
    <source>
        <dbReference type="Google" id="ProtNLM"/>
    </source>
</evidence>
<accession>A0A212K4K4</accession>
<feature type="transmembrane region" description="Helical" evidence="1">
    <location>
        <begin position="265"/>
        <end position="284"/>
    </location>
</feature>
<dbReference type="AlphaFoldDB" id="A0A212K4K4"/>
<feature type="transmembrane region" description="Helical" evidence="1">
    <location>
        <begin position="50"/>
        <end position="68"/>
    </location>
</feature>
<gene>
    <name evidence="2" type="ORF">KL86APRO_12120</name>
</gene>
<feature type="transmembrane region" description="Helical" evidence="1">
    <location>
        <begin position="229"/>
        <end position="245"/>
    </location>
</feature>
<protein>
    <recommendedName>
        <fullName evidence="3">DUF2157 domain-containing protein</fullName>
    </recommendedName>
</protein>
<keyword evidence="1" id="KW-0472">Membrane</keyword>
<feature type="transmembrane region" description="Helical" evidence="1">
    <location>
        <begin position="88"/>
        <end position="106"/>
    </location>
</feature>